<organism evidence="2 3">
    <name type="scientific">Chryseobacterium aquaticum</name>
    <dbReference type="NCBI Taxonomy" id="452084"/>
    <lineage>
        <taxon>Bacteria</taxon>
        <taxon>Pseudomonadati</taxon>
        <taxon>Bacteroidota</taxon>
        <taxon>Flavobacteriia</taxon>
        <taxon>Flavobacteriales</taxon>
        <taxon>Weeksellaceae</taxon>
        <taxon>Chryseobacterium group</taxon>
        <taxon>Chryseobacterium</taxon>
    </lineage>
</organism>
<reference evidence="2 3" key="1">
    <citation type="submission" date="2015-10" db="EMBL/GenBank/DDBJ databases">
        <title>Chryseobacterium aquaticum genome.</title>
        <authorList>
            <person name="Newman J.D."/>
            <person name="Ferguson M.B."/>
            <person name="Miller J.R."/>
        </authorList>
    </citation>
    <scope>NUCLEOTIDE SEQUENCE [LARGE SCALE GENOMIC DNA]</scope>
    <source>
        <strain evidence="2 3">KCTC 12483</strain>
    </source>
</reference>
<evidence type="ECO:0008006" key="4">
    <source>
        <dbReference type="Google" id="ProtNLM"/>
    </source>
</evidence>
<keyword evidence="1" id="KW-1133">Transmembrane helix</keyword>
<dbReference type="RefSeq" id="WP_056012863.1">
    <property type="nucleotide sequence ID" value="NZ_LLYZ01000003.1"/>
</dbReference>
<protein>
    <recommendedName>
        <fullName evidence="4">DUF2834 domain-containing protein</fullName>
    </recommendedName>
</protein>
<dbReference type="OrthoDB" id="279522at2"/>
<accession>A0A0Q3HVP4</accession>
<dbReference type="AlphaFoldDB" id="A0A0Q3HVP4"/>
<comment type="caution">
    <text evidence="2">The sequence shown here is derived from an EMBL/GenBank/DDBJ whole genome shotgun (WGS) entry which is preliminary data.</text>
</comment>
<sequence length="113" mass="12937">MNNSYFLKILLSTLSLVVFSYTIFVFQKEGTDLFSVFFSNVKSISWSGQFNLDFMSYLTLSGLWIMWRNHFSGKSILIGFAAMILGIIFFAPYVLILLAQEKGELKKVLIGNR</sequence>
<gene>
    <name evidence="2" type="ORF">AR438_05430</name>
</gene>
<dbReference type="Proteomes" id="UP000051682">
    <property type="component" value="Unassembled WGS sequence"/>
</dbReference>
<name>A0A0Q3HVP4_9FLAO</name>
<keyword evidence="1" id="KW-0472">Membrane</keyword>
<evidence type="ECO:0000313" key="2">
    <source>
        <dbReference type="EMBL" id="KQK26685.1"/>
    </source>
</evidence>
<feature type="transmembrane region" description="Helical" evidence="1">
    <location>
        <begin position="77"/>
        <end position="99"/>
    </location>
</feature>
<evidence type="ECO:0000313" key="3">
    <source>
        <dbReference type="Proteomes" id="UP000051682"/>
    </source>
</evidence>
<feature type="transmembrane region" description="Helical" evidence="1">
    <location>
        <begin position="5"/>
        <end position="26"/>
    </location>
</feature>
<proteinExistence type="predicted"/>
<keyword evidence="1" id="KW-0812">Transmembrane</keyword>
<dbReference type="STRING" id="452084.AR438_05430"/>
<keyword evidence="3" id="KW-1185">Reference proteome</keyword>
<evidence type="ECO:0000256" key="1">
    <source>
        <dbReference type="SAM" id="Phobius"/>
    </source>
</evidence>
<dbReference type="EMBL" id="LLYZ01000003">
    <property type="protein sequence ID" value="KQK26685.1"/>
    <property type="molecule type" value="Genomic_DNA"/>
</dbReference>